<dbReference type="STRING" id="118126.L21_0800"/>
<protein>
    <submittedName>
        <fullName evidence="2">Uncharacterized protein</fullName>
    </submittedName>
</protein>
<feature type="region of interest" description="Disordered" evidence="1">
    <location>
        <begin position="44"/>
        <end position="89"/>
    </location>
</feature>
<evidence type="ECO:0000313" key="3">
    <source>
        <dbReference type="Proteomes" id="UP000184671"/>
    </source>
</evidence>
<dbReference type="EMBL" id="FMID01000021">
    <property type="protein sequence ID" value="SCL74913.1"/>
    <property type="molecule type" value="Genomic_DNA"/>
</dbReference>
<sequence length="102" mass="11335">MPASRAEQISQTNPDSPYSRSDNLFTKLHRTYLNFLRRPPAEDVRLIANPDDDRIESAGESGNDASSGKPFQREVPEATLPAFDPNNPGAFVRGRVSRLHLS</sequence>
<dbReference type="Proteomes" id="UP000184671">
    <property type="component" value="Unassembled WGS sequence"/>
</dbReference>
<feature type="compositionally biased region" description="Polar residues" evidence="1">
    <location>
        <begin position="7"/>
        <end position="22"/>
    </location>
</feature>
<reference evidence="2 3" key="1">
    <citation type="submission" date="2016-08" db="EMBL/GenBank/DDBJ databases">
        <authorList>
            <person name="Seilhamer J.J."/>
        </authorList>
    </citation>
    <scope>NUCLEOTIDE SEQUENCE [LARGE SCALE GENOMIC DNA]</scope>
    <source>
        <strain evidence="2">L21-II-0</strain>
    </source>
</reference>
<organism evidence="2 3">
    <name type="scientific">Methanoculleus chikugoensis</name>
    <dbReference type="NCBI Taxonomy" id="118126"/>
    <lineage>
        <taxon>Archaea</taxon>
        <taxon>Methanobacteriati</taxon>
        <taxon>Methanobacteriota</taxon>
        <taxon>Stenosarchaea group</taxon>
        <taxon>Methanomicrobia</taxon>
        <taxon>Methanomicrobiales</taxon>
        <taxon>Methanomicrobiaceae</taxon>
        <taxon>Methanoculleus</taxon>
    </lineage>
</organism>
<proteinExistence type="predicted"/>
<evidence type="ECO:0000313" key="2">
    <source>
        <dbReference type="EMBL" id="SCL74913.1"/>
    </source>
</evidence>
<name>A0A1M4MJ57_9EURY</name>
<accession>A0A1M4MJ57</accession>
<gene>
    <name evidence="2" type="ORF">L21_0800</name>
</gene>
<evidence type="ECO:0000256" key="1">
    <source>
        <dbReference type="SAM" id="MobiDB-lite"/>
    </source>
</evidence>
<feature type="region of interest" description="Disordered" evidence="1">
    <location>
        <begin position="1"/>
        <end position="22"/>
    </location>
</feature>
<dbReference type="AlphaFoldDB" id="A0A1M4MJ57"/>
<feature type="compositionally biased region" description="Basic and acidic residues" evidence="1">
    <location>
        <begin position="44"/>
        <end position="57"/>
    </location>
</feature>